<gene>
    <name evidence="1" type="ORF">SDC9_190815</name>
</gene>
<dbReference type="EMBL" id="VSSQ01101552">
    <property type="protein sequence ID" value="MPN43256.1"/>
    <property type="molecule type" value="Genomic_DNA"/>
</dbReference>
<proteinExistence type="predicted"/>
<evidence type="ECO:0000313" key="1">
    <source>
        <dbReference type="EMBL" id="MPN43256.1"/>
    </source>
</evidence>
<name>A0A645HXC6_9ZZZZ</name>
<accession>A0A645HXC6</accession>
<reference evidence="1" key="1">
    <citation type="submission" date="2019-08" db="EMBL/GenBank/DDBJ databases">
        <authorList>
            <person name="Kucharzyk K."/>
            <person name="Murdoch R.W."/>
            <person name="Higgins S."/>
            <person name="Loffler F."/>
        </authorList>
    </citation>
    <scope>NUCLEOTIDE SEQUENCE</scope>
</reference>
<dbReference type="AlphaFoldDB" id="A0A645HXC6"/>
<sequence length="79" mass="9014">MQFQPGTVLLRLCDALLALHDALFDDEERNRVALSGREDHFTLCKIAQCQFSGHPQQVFTGHLVKRRKLAQVLNGRLNQ</sequence>
<protein>
    <submittedName>
        <fullName evidence="1">Uncharacterized protein</fullName>
    </submittedName>
</protein>
<comment type="caution">
    <text evidence="1">The sequence shown here is derived from an EMBL/GenBank/DDBJ whole genome shotgun (WGS) entry which is preliminary data.</text>
</comment>
<organism evidence="1">
    <name type="scientific">bioreactor metagenome</name>
    <dbReference type="NCBI Taxonomy" id="1076179"/>
    <lineage>
        <taxon>unclassified sequences</taxon>
        <taxon>metagenomes</taxon>
        <taxon>ecological metagenomes</taxon>
    </lineage>
</organism>